<gene>
    <name evidence="2" type="ORF">HNP46_006504</name>
</gene>
<dbReference type="AlphaFoldDB" id="A0A7W7P5E0"/>
<dbReference type="InterPro" id="IPR050126">
    <property type="entry name" value="Ap4A_hydrolase"/>
</dbReference>
<feature type="domain" description="Calcineurin-like phosphoesterase" evidence="1">
    <location>
        <begin position="136"/>
        <end position="270"/>
    </location>
</feature>
<evidence type="ECO:0000259" key="1">
    <source>
        <dbReference type="Pfam" id="PF00149"/>
    </source>
</evidence>
<dbReference type="EMBL" id="JACHLI010000043">
    <property type="protein sequence ID" value="MBB4867590.1"/>
    <property type="molecule type" value="Genomic_DNA"/>
</dbReference>
<reference evidence="2 3" key="1">
    <citation type="submission" date="2020-08" db="EMBL/GenBank/DDBJ databases">
        <title>Functional genomics of gut bacteria from endangered species of beetles.</title>
        <authorList>
            <person name="Carlos-Shanley C."/>
        </authorList>
    </citation>
    <scope>NUCLEOTIDE SEQUENCE [LARGE SCALE GENOMIC DNA]</scope>
    <source>
        <strain evidence="2 3">S00179</strain>
    </source>
</reference>
<dbReference type="Proteomes" id="UP000566995">
    <property type="component" value="Unassembled WGS sequence"/>
</dbReference>
<dbReference type="PANTHER" id="PTHR42850">
    <property type="entry name" value="METALLOPHOSPHOESTERASE"/>
    <property type="match status" value="1"/>
</dbReference>
<dbReference type="RefSeq" id="WP_184597262.1">
    <property type="nucleotide sequence ID" value="NZ_JACHLI010000043.1"/>
</dbReference>
<evidence type="ECO:0000313" key="3">
    <source>
        <dbReference type="Proteomes" id="UP000566995"/>
    </source>
</evidence>
<proteinExistence type="predicted"/>
<dbReference type="InterPro" id="IPR004843">
    <property type="entry name" value="Calcineurin-like_PHP"/>
</dbReference>
<accession>A0A7W7P5E0</accession>
<organism evidence="2 3">
    <name type="scientific">Pseudomonas nitroreducens</name>
    <dbReference type="NCBI Taxonomy" id="46680"/>
    <lineage>
        <taxon>Bacteria</taxon>
        <taxon>Pseudomonadati</taxon>
        <taxon>Pseudomonadota</taxon>
        <taxon>Gammaproteobacteria</taxon>
        <taxon>Pseudomonadales</taxon>
        <taxon>Pseudomonadaceae</taxon>
        <taxon>Pseudomonas</taxon>
    </lineage>
</organism>
<dbReference type="InterPro" id="IPR029052">
    <property type="entry name" value="Metallo-depent_PP-like"/>
</dbReference>
<sequence length="532" mass="59721">MRKLYLHTDPQWMRANVHPIVNLDFPTSELTSTWTMGWNGRLHQVEHPAAAISTLFHVLRHRMEKGITTAVNAALFEDDPSLLLDLAAEFCYSVAFVATPGTFLPAFLANIPSLKAERFLQAMSEAPVDLTSSYRRIMIIGDVQGCAAPLETILGTRLDPHTLYILVGDLFDRGPLNGRVLQIIRELLKLPNAILICGNHELLLMKWAAGKATYKEFEERTLPQLLAEGFTKDEAREIVLKSLDLFQFRFHGNSWQVCHGGLPGFADPQLVTGADCWRGIGSYEDDIDSVFERNCHGKQYQAHGHRNDICRDLLPNQRSFSLEEGVEYGGPLRYLVLDAHGIHTGLVTNEVYVPMAHRELKWHKVIPDWIKGRADQNQDHRNPIVNEHRRPPVEIPGYPPAIYTVSQCGTYGTQAATGAVVCMVHAPGHGPENVESSLSAGLAYDPYTHELVVMGQADLHAFKQGRTATEFRRLTRFLRDRELCVIYSHLGGDSLTLTGLRRQSLKVEYLDDVAAEEFKQLGYVPLEIPISF</sequence>
<dbReference type="SUPFAM" id="SSF56300">
    <property type="entry name" value="Metallo-dependent phosphatases"/>
    <property type="match status" value="1"/>
</dbReference>
<dbReference type="GO" id="GO:0005737">
    <property type="term" value="C:cytoplasm"/>
    <property type="evidence" value="ECO:0007669"/>
    <property type="project" value="TreeGrafter"/>
</dbReference>
<comment type="caution">
    <text evidence="2">The sequence shown here is derived from an EMBL/GenBank/DDBJ whole genome shotgun (WGS) entry which is preliminary data.</text>
</comment>
<dbReference type="Gene3D" id="3.60.21.10">
    <property type="match status" value="1"/>
</dbReference>
<dbReference type="GO" id="GO:0016791">
    <property type="term" value="F:phosphatase activity"/>
    <property type="evidence" value="ECO:0007669"/>
    <property type="project" value="TreeGrafter"/>
</dbReference>
<dbReference type="Pfam" id="PF00149">
    <property type="entry name" value="Metallophos"/>
    <property type="match status" value="1"/>
</dbReference>
<name>A0A7W7P5E0_PSENT</name>
<dbReference type="PANTHER" id="PTHR42850:SF4">
    <property type="entry name" value="ZINC-DEPENDENT ENDOPOLYPHOSPHATASE"/>
    <property type="match status" value="1"/>
</dbReference>
<evidence type="ECO:0000313" key="2">
    <source>
        <dbReference type="EMBL" id="MBB4867590.1"/>
    </source>
</evidence>
<protein>
    <recommendedName>
        <fullName evidence="1">Calcineurin-like phosphoesterase domain-containing protein</fullName>
    </recommendedName>
</protein>